<dbReference type="STRING" id="1630135.DAD186_03790"/>
<accession>A0A1B0ZG58</accession>
<sequence>MAIVDKPTPADYPAIAVIARDLLRASDPSEAFDGTDLINTIEAGHPAMVIREHRSTEEDPAPVVAFAMVHDHARGRIDAKWAVRRGDEFYIAHAARCLEWVEKQARALGEKRGEEGFVIVTEVGPSDTIRAEALTDAGFAKARTWVVMDQDIPARMREIHDRESDAARAPRVAENVRVRTLAQEEDRRAAHTALEHAFEDHFNHFEENFDEWCERTNLYAHHEWDRDLLAELVPEDGSEPVVIGTLMTSWLPESNTAHVEYLGVTREGRGKGAAHALLDAFYALATEHGFARGELFVDADSPTGANLAYEKMHWRPDFRKETWHKEITL</sequence>
<dbReference type="GO" id="GO:0016747">
    <property type="term" value="F:acyltransferase activity, transferring groups other than amino-acyl groups"/>
    <property type="evidence" value="ECO:0007669"/>
    <property type="project" value="InterPro"/>
</dbReference>
<organism evidence="2 3">
    <name type="scientific">Dermabacter vaginalis</name>
    <dbReference type="NCBI Taxonomy" id="1630135"/>
    <lineage>
        <taxon>Bacteria</taxon>
        <taxon>Bacillati</taxon>
        <taxon>Actinomycetota</taxon>
        <taxon>Actinomycetes</taxon>
        <taxon>Micrococcales</taxon>
        <taxon>Dermabacteraceae</taxon>
        <taxon>Dermabacter</taxon>
    </lineage>
</organism>
<dbReference type="KEGG" id="dva:DAD186_03790"/>
<gene>
    <name evidence="2" type="ORF">DAD186_03790</name>
</gene>
<dbReference type="SUPFAM" id="SSF55729">
    <property type="entry name" value="Acyl-CoA N-acyltransferases (Nat)"/>
    <property type="match status" value="1"/>
</dbReference>
<proteinExistence type="predicted"/>
<dbReference type="Pfam" id="PF00583">
    <property type="entry name" value="Acetyltransf_1"/>
    <property type="match status" value="1"/>
</dbReference>
<dbReference type="Proteomes" id="UP000092596">
    <property type="component" value="Chromosome"/>
</dbReference>
<dbReference type="RefSeq" id="WP_065247268.1">
    <property type="nucleotide sequence ID" value="NZ_CP012117.1"/>
</dbReference>
<dbReference type="AlphaFoldDB" id="A0A1B0ZG58"/>
<reference evidence="2 3" key="1">
    <citation type="submission" date="2015-06" db="EMBL/GenBank/DDBJ databases">
        <title>Investigation of pathophysiology for high-risk pregnancy and development of treatment modality based on it.</title>
        <authorList>
            <person name="Kim B.-C."/>
            <person name="Lim S."/>
        </authorList>
    </citation>
    <scope>NUCLEOTIDE SEQUENCE [LARGE SCALE GENOMIC DNA]</scope>
    <source>
        <strain evidence="2 3">AD1-86</strain>
    </source>
</reference>
<feature type="domain" description="N-acetyltransferase" evidence="1">
    <location>
        <begin position="176"/>
        <end position="329"/>
    </location>
</feature>
<dbReference type="InterPro" id="IPR016181">
    <property type="entry name" value="Acyl_CoA_acyltransferase"/>
</dbReference>
<protein>
    <recommendedName>
        <fullName evidence="1">N-acetyltransferase domain-containing protein</fullName>
    </recommendedName>
</protein>
<dbReference type="PROSITE" id="PS51186">
    <property type="entry name" value="GNAT"/>
    <property type="match status" value="1"/>
</dbReference>
<dbReference type="EMBL" id="CP012117">
    <property type="protein sequence ID" value="ANP26936.1"/>
    <property type="molecule type" value="Genomic_DNA"/>
</dbReference>
<evidence type="ECO:0000259" key="1">
    <source>
        <dbReference type="PROSITE" id="PS51186"/>
    </source>
</evidence>
<evidence type="ECO:0000313" key="3">
    <source>
        <dbReference type="Proteomes" id="UP000092596"/>
    </source>
</evidence>
<dbReference type="CDD" id="cd04301">
    <property type="entry name" value="NAT_SF"/>
    <property type="match status" value="1"/>
</dbReference>
<dbReference type="InterPro" id="IPR000182">
    <property type="entry name" value="GNAT_dom"/>
</dbReference>
<dbReference type="Gene3D" id="3.40.630.30">
    <property type="match status" value="1"/>
</dbReference>
<name>A0A1B0ZG58_9MICO</name>
<evidence type="ECO:0000313" key="2">
    <source>
        <dbReference type="EMBL" id="ANP26936.1"/>
    </source>
</evidence>